<feature type="transmembrane region" description="Helical" evidence="1">
    <location>
        <begin position="78"/>
        <end position="100"/>
    </location>
</feature>
<dbReference type="EMBL" id="JAHSPR010000010">
    <property type="protein sequence ID" value="MBV4398026.1"/>
    <property type="molecule type" value="Genomic_DNA"/>
</dbReference>
<evidence type="ECO:0000313" key="2">
    <source>
        <dbReference type="EMBL" id="MBV4398026.1"/>
    </source>
</evidence>
<organism evidence="2 3">
    <name type="scientific">Advenella alkanexedens</name>
    <dbReference type="NCBI Taxonomy" id="1481665"/>
    <lineage>
        <taxon>Bacteria</taxon>
        <taxon>Pseudomonadati</taxon>
        <taxon>Pseudomonadota</taxon>
        <taxon>Betaproteobacteria</taxon>
        <taxon>Burkholderiales</taxon>
        <taxon>Alcaligenaceae</taxon>
    </lineage>
</organism>
<proteinExistence type="predicted"/>
<keyword evidence="3" id="KW-1185">Reference proteome</keyword>
<keyword evidence="1" id="KW-0812">Transmembrane</keyword>
<feature type="transmembrane region" description="Helical" evidence="1">
    <location>
        <begin position="23"/>
        <end position="44"/>
    </location>
</feature>
<reference evidence="2 3" key="1">
    <citation type="submission" date="2021-06" db="EMBL/GenBank/DDBJ databases">
        <authorList>
            <person name="Lu T."/>
            <person name="Wang Q."/>
            <person name="Han X."/>
        </authorList>
    </citation>
    <scope>NUCLEOTIDE SEQUENCE [LARGE SCALE GENOMIC DNA]</scope>
    <source>
        <strain evidence="2 3">LAM0050</strain>
    </source>
</reference>
<evidence type="ECO:0000256" key="1">
    <source>
        <dbReference type="SAM" id="Phobius"/>
    </source>
</evidence>
<keyword evidence="2" id="KW-0406">Ion transport</keyword>
<protein>
    <submittedName>
        <fullName evidence="2">Two pore domain potassium channel family protein</fullName>
    </submittedName>
</protein>
<gene>
    <name evidence="2" type="ORF">KU392_12320</name>
</gene>
<dbReference type="Proteomes" id="UP000722165">
    <property type="component" value="Unassembled WGS sequence"/>
</dbReference>
<evidence type="ECO:0000313" key="3">
    <source>
        <dbReference type="Proteomes" id="UP000722165"/>
    </source>
</evidence>
<keyword evidence="2" id="KW-0407">Ion channel</keyword>
<comment type="caution">
    <text evidence="2">The sequence shown here is derived from an EMBL/GenBank/DDBJ whole genome shotgun (WGS) entry which is preliminary data.</text>
</comment>
<dbReference type="GO" id="GO:0034220">
    <property type="term" value="P:monoatomic ion transmembrane transport"/>
    <property type="evidence" value="ECO:0007669"/>
    <property type="project" value="UniProtKB-KW"/>
</dbReference>
<keyword evidence="1" id="KW-0472">Membrane</keyword>
<keyword evidence="1" id="KW-1133">Transmembrane helix</keyword>
<name>A0ABS6NQX6_9BURK</name>
<keyword evidence="2" id="KW-0813">Transport</keyword>
<sequence>MYESKSQPLLPARHFRHRMLTHVFYALLVMIVTLAIGVFAHLLLEQVSWHEALLNTAFIIGGLGPYIVPESIAGKLFFAFYSMFVGLVFIGTLGIILAPLAHRLIHKFHLDDDEDL</sequence>
<accession>A0ABS6NQX6</accession>